<dbReference type="Proteomes" id="UP000579647">
    <property type="component" value="Unassembled WGS sequence"/>
</dbReference>
<sequence length="485" mass="51343">MAPVVAGRLFSGPVEATGPALAVGFAAQGLLEFLRAPLAALLVCAPALFAGGGSPSVLNSDRVLERLPGKEARKPSRRPGAAALLVAALALPPLAGAGVQWSNPHSVPGSTVPSLPDTEGQLSRMSVEHEGGAVRVEMVQAAHPQTLLCDPDCTTSDGNNVRGWSRSDLPDAQTAVTGGYAATQWRWRSEDERAHSELELRVCRDTCADGAETTVIDTFSHNSADPGPSDRWGLVSAVAPMGDGLLVAAVDTPLRESSMAPPEEPMGLLAYHCADPDCSAPESVRLPDLPMPDQNVSPYHYKLELAAGGDGAYSVLFRDLKSGTTSLVTCSDLECAEPAARELPDLPGARVAMRPGGVPVIAHRADRNAVHLLDCQDPGCADWNIREFARAGQENAPGLTVDSLGRPQLAFTGPDPDSLTYAACADTACSTWESSVVFHREDVTQPYRFKDVRITRVLLDEEDRPTLVFDHDVVRCAEPRCGVPG</sequence>
<gene>
    <name evidence="1" type="ORF">HNR07_001116</name>
</gene>
<name>A0A840VZT0_9ACTN</name>
<comment type="caution">
    <text evidence="1">The sequence shown here is derived from an EMBL/GenBank/DDBJ whole genome shotgun (WGS) entry which is preliminary data.</text>
</comment>
<evidence type="ECO:0000313" key="1">
    <source>
        <dbReference type="EMBL" id="MBB5489979.1"/>
    </source>
</evidence>
<dbReference type="EMBL" id="JACHDO010000001">
    <property type="protein sequence ID" value="MBB5489979.1"/>
    <property type="molecule type" value="Genomic_DNA"/>
</dbReference>
<organism evidence="1 2">
    <name type="scientific">Nocardiopsis metallicus</name>
    <dbReference type="NCBI Taxonomy" id="179819"/>
    <lineage>
        <taxon>Bacteria</taxon>
        <taxon>Bacillati</taxon>
        <taxon>Actinomycetota</taxon>
        <taxon>Actinomycetes</taxon>
        <taxon>Streptosporangiales</taxon>
        <taxon>Nocardiopsidaceae</taxon>
        <taxon>Nocardiopsis</taxon>
    </lineage>
</organism>
<keyword evidence="2" id="KW-1185">Reference proteome</keyword>
<evidence type="ECO:0000313" key="2">
    <source>
        <dbReference type="Proteomes" id="UP000579647"/>
    </source>
</evidence>
<proteinExistence type="predicted"/>
<dbReference type="RefSeq" id="WP_184362737.1">
    <property type="nucleotide sequence ID" value="NZ_BAAAKM010000103.1"/>
</dbReference>
<dbReference type="AlphaFoldDB" id="A0A840VZT0"/>
<protein>
    <submittedName>
        <fullName evidence="1">Uncharacterized protein</fullName>
    </submittedName>
</protein>
<reference evidence="1 2" key="1">
    <citation type="submission" date="2020-08" db="EMBL/GenBank/DDBJ databases">
        <title>Sequencing the genomes of 1000 actinobacteria strains.</title>
        <authorList>
            <person name="Klenk H.-P."/>
        </authorList>
    </citation>
    <scope>NUCLEOTIDE SEQUENCE [LARGE SCALE GENOMIC DNA]</scope>
    <source>
        <strain evidence="1 2">DSM 44598</strain>
    </source>
</reference>
<accession>A0A840VZT0</accession>